<keyword evidence="1 2" id="KW-0238">DNA-binding</keyword>
<gene>
    <name evidence="4" type="ORF">ATK06_1308</name>
</gene>
<dbReference type="PANTHER" id="PTHR30328">
    <property type="entry name" value="TRANSCRIPTIONAL REPRESSOR"/>
    <property type="match status" value="1"/>
</dbReference>
<dbReference type="Proteomes" id="UP000221653">
    <property type="component" value="Unassembled WGS sequence"/>
</dbReference>
<protein>
    <submittedName>
        <fullName evidence="4">TetR family transcriptional regulator</fullName>
    </submittedName>
</protein>
<dbReference type="PRINTS" id="PR00455">
    <property type="entry name" value="HTHTETR"/>
</dbReference>
<dbReference type="PANTHER" id="PTHR30328:SF54">
    <property type="entry name" value="HTH-TYPE TRANSCRIPTIONAL REPRESSOR SCO4008"/>
    <property type="match status" value="1"/>
</dbReference>
<dbReference type="GO" id="GO:0003677">
    <property type="term" value="F:DNA binding"/>
    <property type="evidence" value="ECO:0007669"/>
    <property type="project" value="UniProtKB-UniRule"/>
</dbReference>
<dbReference type="InterPro" id="IPR009057">
    <property type="entry name" value="Homeodomain-like_sf"/>
</dbReference>
<accession>A0A2A9DPC0</accession>
<dbReference type="Pfam" id="PF00440">
    <property type="entry name" value="TetR_N"/>
    <property type="match status" value="1"/>
</dbReference>
<feature type="domain" description="HTH tetR-type" evidence="3">
    <location>
        <begin position="12"/>
        <end position="72"/>
    </location>
</feature>
<dbReference type="Pfam" id="PF17938">
    <property type="entry name" value="TetR_C_29"/>
    <property type="match status" value="1"/>
</dbReference>
<dbReference type="InterPro" id="IPR036271">
    <property type="entry name" value="Tet_transcr_reg_TetR-rel_C_sf"/>
</dbReference>
<dbReference type="RefSeq" id="WP_048379831.1">
    <property type="nucleotide sequence ID" value="NZ_LDYE01000005.1"/>
</dbReference>
<reference evidence="4 5" key="1">
    <citation type="submission" date="2017-10" db="EMBL/GenBank/DDBJ databases">
        <title>Sequencing the genomes of 1000 actinobacteria strains.</title>
        <authorList>
            <person name="Klenk H.-P."/>
        </authorList>
    </citation>
    <scope>NUCLEOTIDE SEQUENCE [LARGE SCALE GENOMIC DNA]</scope>
    <source>
        <strain evidence="4 5">DSM 20688</strain>
    </source>
</reference>
<dbReference type="Gene3D" id="1.10.357.10">
    <property type="entry name" value="Tetracycline Repressor, domain 2"/>
    <property type="match status" value="1"/>
</dbReference>
<keyword evidence="5" id="KW-1185">Reference proteome</keyword>
<evidence type="ECO:0000256" key="1">
    <source>
        <dbReference type="ARBA" id="ARBA00023125"/>
    </source>
</evidence>
<proteinExistence type="predicted"/>
<evidence type="ECO:0000256" key="2">
    <source>
        <dbReference type="PROSITE-ProRule" id="PRU00335"/>
    </source>
</evidence>
<dbReference type="OrthoDB" id="4726108at2"/>
<organism evidence="4 5">
    <name type="scientific">Corynebacterium renale</name>
    <dbReference type="NCBI Taxonomy" id="1724"/>
    <lineage>
        <taxon>Bacteria</taxon>
        <taxon>Bacillati</taxon>
        <taxon>Actinomycetota</taxon>
        <taxon>Actinomycetes</taxon>
        <taxon>Mycobacteriales</taxon>
        <taxon>Corynebacteriaceae</taxon>
        <taxon>Corynebacterium</taxon>
    </lineage>
</organism>
<dbReference type="SUPFAM" id="SSF48498">
    <property type="entry name" value="Tetracyclin repressor-like, C-terminal domain"/>
    <property type="match status" value="1"/>
</dbReference>
<evidence type="ECO:0000313" key="4">
    <source>
        <dbReference type="EMBL" id="PFG28206.1"/>
    </source>
</evidence>
<dbReference type="STRING" id="1724.GCA_001044175_01508"/>
<dbReference type="InterPro" id="IPR041474">
    <property type="entry name" value="NicS_C"/>
</dbReference>
<dbReference type="InterPro" id="IPR050109">
    <property type="entry name" value="HTH-type_TetR-like_transc_reg"/>
</dbReference>
<feature type="DNA-binding region" description="H-T-H motif" evidence="2">
    <location>
        <begin position="35"/>
        <end position="54"/>
    </location>
</feature>
<evidence type="ECO:0000259" key="3">
    <source>
        <dbReference type="PROSITE" id="PS50977"/>
    </source>
</evidence>
<comment type="caution">
    <text evidence="4">The sequence shown here is derived from an EMBL/GenBank/DDBJ whole genome shotgun (WGS) entry which is preliminary data.</text>
</comment>
<dbReference type="PROSITE" id="PS50977">
    <property type="entry name" value="HTH_TETR_2"/>
    <property type="match status" value="1"/>
</dbReference>
<dbReference type="EMBL" id="PDJF01000001">
    <property type="protein sequence ID" value="PFG28206.1"/>
    <property type="molecule type" value="Genomic_DNA"/>
</dbReference>
<name>A0A2A9DPC0_9CORY</name>
<dbReference type="InterPro" id="IPR001647">
    <property type="entry name" value="HTH_TetR"/>
</dbReference>
<dbReference type="GO" id="GO:0006355">
    <property type="term" value="P:regulation of DNA-templated transcription"/>
    <property type="evidence" value="ECO:0007669"/>
    <property type="project" value="UniProtKB-ARBA"/>
</dbReference>
<sequence>MAQAQTPDNANTVTQDDVIRVALEAFSQRSYSDAKLERIAQQSGMSKRMIHYYFGDKKGLYQQVLQEALERLHPTEAELQVDTAIPVEGVRHIVEAIYNRYVHHPEAVALIQREATDHVLDLESIPAVFDQSRIILPLDKLLMLGQDAGAFRPGISAYDIYYMVTSLCTSRVTSARLFDNIFGINQLDAENTDGLRRMVVDSVLTFLTANLPDSEYESYLSFSLHHPDETDNDVNSIYHDPEAAIGDFAASIYED</sequence>
<dbReference type="AlphaFoldDB" id="A0A2A9DPC0"/>
<dbReference type="SUPFAM" id="SSF46689">
    <property type="entry name" value="Homeodomain-like"/>
    <property type="match status" value="1"/>
</dbReference>
<evidence type="ECO:0000313" key="5">
    <source>
        <dbReference type="Proteomes" id="UP000221653"/>
    </source>
</evidence>